<feature type="compositionally biased region" description="Polar residues" evidence="2">
    <location>
        <begin position="241"/>
        <end position="251"/>
    </location>
</feature>
<dbReference type="OrthoDB" id="8912020at2759"/>
<comment type="caution">
    <text evidence="4">The sequence shown here is derived from an EMBL/GenBank/DDBJ whole genome shotgun (WGS) entry which is preliminary data.</text>
</comment>
<dbReference type="InterPro" id="IPR036875">
    <property type="entry name" value="Znf_CCHC_sf"/>
</dbReference>
<dbReference type="SUPFAM" id="SSF57756">
    <property type="entry name" value="Retrovirus zinc finger-like domains"/>
    <property type="match status" value="1"/>
</dbReference>
<dbReference type="EMBL" id="JAIZAY010000015">
    <property type="protein sequence ID" value="KAJ8028517.1"/>
    <property type="molecule type" value="Genomic_DNA"/>
</dbReference>
<dbReference type="PROSITE" id="PS50158">
    <property type="entry name" value="ZF_CCHC"/>
    <property type="match status" value="2"/>
</dbReference>
<feature type="region of interest" description="Disordered" evidence="2">
    <location>
        <begin position="1"/>
        <end position="31"/>
    </location>
</feature>
<dbReference type="GO" id="GO:0003690">
    <property type="term" value="F:double-stranded DNA binding"/>
    <property type="evidence" value="ECO:0007669"/>
    <property type="project" value="InterPro"/>
</dbReference>
<reference evidence="4" key="1">
    <citation type="submission" date="2021-10" db="EMBL/GenBank/DDBJ databases">
        <title>Tropical sea cucumber genome reveals ecological adaptation and Cuvierian tubules defense mechanism.</title>
        <authorList>
            <person name="Chen T."/>
        </authorList>
    </citation>
    <scope>NUCLEOTIDE SEQUENCE</scope>
    <source>
        <strain evidence="4">Nanhai2018</strain>
        <tissue evidence="4">Muscle</tissue>
    </source>
</reference>
<dbReference type="Proteomes" id="UP001152320">
    <property type="component" value="Chromosome 15"/>
</dbReference>
<dbReference type="GO" id="GO:0003723">
    <property type="term" value="F:RNA binding"/>
    <property type="evidence" value="ECO:0007669"/>
    <property type="project" value="InterPro"/>
</dbReference>
<keyword evidence="1" id="KW-0863">Zinc-finger</keyword>
<name>A0A9Q1BKW2_HOLLE</name>
<feature type="region of interest" description="Disordered" evidence="2">
    <location>
        <begin position="300"/>
        <end position="382"/>
    </location>
</feature>
<dbReference type="GO" id="GO:0002218">
    <property type="term" value="P:activation of innate immune response"/>
    <property type="evidence" value="ECO:0007669"/>
    <property type="project" value="InterPro"/>
</dbReference>
<organism evidence="4 5">
    <name type="scientific">Holothuria leucospilota</name>
    <name type="common">Black long sea cucumber</name>
    <name type="synonym">Mertensiothuria leucospilota</name>
    <dbReference type="NCBI Taxonomy" id="206669"/>
    <lineage>
        <taxon>Eukaryota</taxon>
        <taxon>Metazoa</taxon>
        <taxon>Echinodermata</taxon>
        <taxon>Eleutherozoa</taxon>
        <taxon>Echinozoa</taxon>
        <taxon>Holothuroidea</taxon>
        <taxon>Aspidochirotacea</taxon>
        <taxon>Aspidochirotida</taxon>
        <taxon>Holothuriidae</taxon>
        <taxon>Holothuria</taxon>
    </lineage>
</organism>
<feature type="compositionally biased region" description="Polar residues" evidence="2">
    <location>
        <begin position="300"/>
        <end position="313"/>
    </location>
</feature>
<dbReference type="InterPro" id="IPR001878">
    <property type="entry name" value="Znf_CCHC"/>
</dbReference>
<feature type="domain" description="CCHC-type" evidence="3">
    <location>
        <begin position="207"/>
        <end position="223"/>
    </location>
</feature>
<protein>
    <recommendedName>
        <fullName evidence="3">CCHC-type domain-containing protein</fullName>
    </recommendedName>
</protein>
<feature type="compositionally biased region" description="Polar residues" evidence="2">
    <location>
        <begin position="335"/>
        <end position="349"/>
    </location>
</feature>
<keyword evidence="1" id="KW-0479">Metal-binding</keyword>
<evidence type="ECO:0000256" key="2">
    <source>
        <dbReference type="SAM" id="MobiDB-lite"/>
    </source>
</evidence>
<feature type="domain" description="CCHC-type" evidence="3">
    <location>
        <begin position="226"/>
        <end position="241"/>
    </location>
</feature>
<proteinExistence type="predicted"/>
<dbReference type="PANTHER" id="PTHR22639:SF3">
    <property type="entry name" value="ZINC FINGER CCHC DOMAIN-CONTAINING PROTEIN 3"/>
    <property type="match status" value="1"/>
</dbReference>
<dbReference type="GO" id="GO:0008270">
    <property type="term" value="F:zinc ion binding"/>
    <property type="evidence" value="ECO:0007669"/>
    <property type="project" value="UniProtKB-KW"/>
</dbReference>
<keyword evidence="1" id="KW-0862">Zinc</keyword>
<dbReference type="InterPro" id="IPR042509">
    <property type="entry name" value="ZCCHC3"/>
</dbReference>
<sequence length="382" mass="40985">MASAKPVTSASGTLSVGLDSAKPGPSGINSTSMKEKSVRIIDDGYSSKELLDALVLDLGVESIVGCVKVGGQWVVTVKECRDADLLMETGLVIGGRPFSVYGITRNITTVSLFGVPSFISDAELNSKLMDYGCKIKSSWTHKTFPEYPNIENGIRFVRLELPDTKKSLPYAIIINGVHLRVKHNGQVKVCNLCLAEDHIMKNCPSYKCKECGTQGHSESQCPSVLCYACKKHGHKSFSCPDRSQSHNQDGSMDNDHTYAKTIDPTPDVDSGKSGANSKVTDQIVESAAPMESEDLNVNLSAGTINDSPAATTSKADHTAKRNLSCDENDEENECSPGSENASQNCITASRQKKHITPDLLSARKLSPLNSDLDHGNASSTGT</sequence>
<feature type="compositionally biased region" description="Polar residues" evidence="2">
    <location>
        <begin position="1"/>
        <end position="14"/>
    </location>
</feature>
<accession>A0A9Q1BKW2</accession>
<feature type="region of interest" description="Disordered" evidence="2">
    <location>
        <begin position="238"/>
        <end position="276"/>
    </location>
</feature>
<evidence type="ECO:0000313" key="4">
    <source>
        <dbReference type="EMBL" id="KAJ8028517.1"/>
    </source>
</evidence>
<evidence type="ECO:0000259" key="3">
    <source>
        <dbReference type="PROSITE" id="PS50158"/>
    </source>
</evidence>
<keyword evidence="5" id="KW-1185">Reference proteome</keyword>
<gene>
    <name evidence="4" type="ORF">HOLleu_30775</name>
</gene>
<dbReference type="SMART" id="SM00343">
    <property type="entry name" value="ZnF_C2HC"/>
    <property type="match status" value="3"/>
</dbReference>
<dbReference type="AlphaFoldDB" id="A0A9Q1BKW2"/>
<dbReference type="PANTHER" id="PTHR22639">
    <property type="entry name" value="GAG-RELATED PROTEIN"/>
    <property type="match status" value="1"/>
</dbReference>
<evidence type="ECO:0000256" key="1">
    <source>
        <dbReference type="PROSITE-ProRule" id="PRU00047"/>
    </source>
</evidence>
<evidence type="ECO:0000313" key="5">
    <source>
        <dbReference type="Proteomes" id="UP001152320"/>
    </source>
</evidence>
<dbReference type="Gene3D" id="4.10.60.10">
    <property type="entry name" value="Zinc finger, CCHC-type"/>
    <property type="match status" value="1"/>
</dbReference>